<dbReference type="Proteomes" id="UP001420932">
    <property type="component" value="Unassembled WGS sequence"/>
</dbReference>
<dbReference type="EMBL" id="JBBNAF010000056">
    <property type="protein sequence ID" value="KAK9081189.1"/>
    <property type="molecule type" value="Genomic_DNA"/>
</dbReference>
<name>A0AAP0E1N5_9MAGN</name>
<sequence length="90" mass="10095">MLPSFRVIEPRYLKWFTLETSTSPNFTTPSSRCLVFPNSQCMYSVFVLLNLKPLDSNVFLQSSNFIFTPSLVSSTKTISSANSIHHGISS</sequence>
<proteinExistence type="predicted"/>
<accession>A0AAP0E1N5</accession>
<evidence type="ECO:0000313" key="1">
    <source>
        <dbReference type="EMBL" id="KAK9081189.1"/>
    </source>
</evidence>
<gene>
    <name evidence="1" type="ORF">Syun_030552</name>
</gene>
<organism evidence="1 2">
    <name type="scientific">Stephania yunnanensis</name>
    <dbReference type="NCBI Taxonomy" id="152371"/>
    <lineage>
        <taxon>Eukaryota</taxon>
        <taxon>Viridiplantae</taxon>
        <taxon>Streptophyta</taxon>
        <taxon>Embryophyta</taxon>
        <taxon>Tracheophyta</taxon>
        <taxon>Spermatophyta</taxon>
        <taxon>Magnoliopsida</taxon>
        <taxon>Ranunculales</taxon>
        <taxon>Menispermaceae</taxon>
        <taxon>Menispermoideae</taxon>
        <taxon>Cissampelideae</taxon>
        <taxon>Stephania</taxon>
    </lineage>
</organism>
<protein>
    <submittedName>
        <fullName evidence="1">Uncharacterized protein</fullName>
    </submittedName>
</protein>
<dbReference type="AlphaFoldDB" id="A0AAP0E1N5"/>
<evidence type="ECO:0000313" key="2">
    <source>
        <dbReference type="Proteomes" id="UP001420932"/>
    </source>
</evidence>
<comment type="caution">
    <text evidence="1">The sequence shown here is derived from an EMBL/GenBank/DDBJ whole genome shotgun (WGS) entry which is preliminary data.</text>
</comment>
<keyword evidence="2" id="KW-1185">Reference proteome</keyword>
<reference evidence="1 2" key="1">
    <citation type="submission" date="2024-01" db="EMBL/GenBank/DDBJ databases">
        <title>Genome assemblies of Stephania.</title>
        <authorList>
            <person name="Yang L."/>
        </authorList>
    </citation>
    <scope>NUCLEOTIDE SEQUENCE [LARGE SCALE GENOMIC DNA]</scope>
    <source>
        <strain evidence="1">YNDBR</strain>
        <tissue evidence="1">Leaf</tissue>
    </source>
</reference>